<reference evidence="1" key="2">
    <citation type="submission" date="2024-08" db="UniProtKB">
        <authorList>
            <consortium name="EnsemblMetazoa"/>
        </authorList>
    </citation>
    <scope>IDENTIFICATION</scope>
</reference>
<proteinExistence type="predicted"/>
<reference evidence="2" key="1">
    <citation type="journal article" date="2013" name="Genome Biol.">
        <title>Draft genome of the mountain pine beetle, Dendroctonus ponderosae Hopkins, a major forest pest.</title>
        <authorList>
            <person name="Keeling C.I."/>
            <person name="Yuen M.M."/>
            <person name="Liao N.Y."/>
            <person name="Docking T.R."/>
            <person name="Chan S.K."/>
            <person name="Taylor G.A."/>
            <person name="Palmquist D.L."/>
            <person name="Jackman S.D."/>
            <person name="Nguyen A."/>
            <person name="Li M."/>
            <person name="Henderson H."/>
            <person name="Janes J.K."/>
            <person name="Zhao Y."/>
            <person name="Pandoh P."/>
            <person name="Moore R."/>
            <person name="Sperling F.A."/>
            <person name="Huber D.P."/>
            <person name="Birol I."/>
            <person name="Jones S.J."/>
            <person name="Bohlmann J."/>
        </authorList>
    </citation>
    <scope>NUCLEOTIDE SEQUENCE</scope>
</reference>
<dbReference type="EnsemblMetazoa" id="XM_019909423.1">
    <property type="protein sequence ID" value="XP_019764982.1"/>
    <property type="gene ID" value="LOC109540896"/>
</dbReference>
<organism evidence="1 2">
    <name type="scientific">Dendroctonus ponderosae</name>
    <name type="common">Mountain pine beetle</name>
    <dbReference type="NCBI Taxonomy" id="77166"/>
    <lineage>
        <taxon>Eukaryota</taxon>
        <taxon>Metazoa</taxon>
        <taxon>Ecdysozoa</taxon>
        <taxon>Arthropoda</taxon>
        <taxon>Hexapoda</taxon>
        <taxon>Insecta</taxon>
        <taxon>Pterygota</taxon>
        <taxon>Neoptera</taxon>
        <taxon>Endopterygota</taxon>
        <taxon>Coleoptera</taxon>
        <taxon>Polyphaga</taxon>
        <taxon>Cucujiformia</taxon>
        <taxon>Curculionidae</taxon>
        <taxon>Scolytinae</taxon>
        <taxon>Dendroctonus</taxon>
    </lineage>
</organism>
<dbReference type="RefSeq" id="XP_019764982.1">
    <property type="nucleotide sequence ID" value="XM_019909423.2"/>
</dbReference>
<keyword evidence="2" id="KW-1185">Reference proteome</keyword>
<name>A0AAR5PVM1_DENPD</name>
<sequence>MILHESDFLIDMDGETTLTNNLCQWHLEKIQHTGNNGDFGQDCLANLGDGYSSPDDLRNFVSETRGSWTTLPRRNRALQKPIKCN</sequence>
<dbReference type="GeneID" id="109540896"/>
<dbReference type="Proteomes" id="UP000019118">
    <property type="component" value="Unassembled WGS sequence"/>
</dbReference>
<dbReference type="AlphaFoldDB" id="A0AAR5PVM1"/>
<evidence type="ECO:0000313" key="2">
    <source>
        <dbReference type="Proteomes" id="UP000019118"/>
    </source>
</evidence>
<evidence type="ECO:0000313" key="1">
    <source>
        <dbReference type="EnsemblMetazoa" id="XP_019764982.1"/>
    </source>
</evidence>
<protein>
    <submittedName>
        <fullName evidence="1">Uncharacterized protein</fullName>
    </submittedName>
</protein>
<accession>A0AAR5PVM1</accession>